<evidence type="ECO:0000256" key="1">
    <source>
        <dbReference type="ARBA" id="ARBA00004974"/>
    </source>
</evidence>
<comment type="pathway">
    <text evidence="1 6">Amino-acid biosynthesis; L-isoleucine biosynthesis; L-isoleucine from 2-oxobutanoate: step 1/4.</text>
</comment>
<dbReference type="UniPathway" id="UPA00049">
    <property type="reaction ID" value="UER00059"/>
</dbReference>
<comment type="catalytic activity">
    <reaction evidence="6">
        <text>2 pyruvate + H(+) = (2S)-2-acetolactate + CO2</text>
        <dbReference type="Rhea" id="RHEA:25249"/>
        <dbReference type="ChEBI" id="CHEBI:15361"/>
        <dbReference type="ChEBI" id="CHEBI:15378"/>
        <dbReference type="ChEBI" id="CHEBI:16526"/>
        <dbReference type="ChEBI" id="CHEBI:58476"/>
        <dbReference type="EC" id="2.2.1.6"/>
    </reaction>
</comment>
<feature type="domain" description="ACT" evidence="7">
    <location>
        <begin position="6"/>
        <end position="80"/>
    </location>
</feature>
<dbReference type="AlphaFoldDB" id="B3V5P7"/>
<dbReference type="GO" id="GO:0003984">
    <property type="term" value="F:acetolactate synthase activity"/>
    <property type="evidence" value="ECO:0007669"/>
    <property type="project" value="UniProtKB-UniRule"/>
</dbReference>
<keyword evidence="4 6" id="KW-0028">Amino-acid biosynthesis</keyword>
<dbReference type="SUPFAM" id="SSF55021">
    <property type="entry name" value="ACT-like"/>
    <property type="match status" value="2"/>
</dbReference>
<keyword evidence="6 8" id="KW-0808">Transferase</keyword>
<dbReference type="Pfam" id="PF10369">
    <property type="entry name" value="ALS_ss_C"/>
    <property type="match status" value="1"/>
</dbReference>
<sequence>MKNEYLISTVVENKPGVLYRTANVFRQRGYNIRSISVGELRDNTMSRMTFTIDADEMAINQLVGVMNKQTDVVEVKVLDPKRMIKKELALIKIYIKNQNMIPKIRDIANIGTIIDESVNSIVIEITGTSEKITDFIELASDYGKLDIARTGVTAIERGE</sequence>
<dbReference type="InterPro" id="IPR002912">
    <property type="entry name" value="ACT_dom"/>
</dbReference>
<name>B3V5P7_9ARCH</name>
<dbReference type="InterPro" id="IPR004789">
    <property type="entry name" value="Acetalactate_synth_ssu"/>
</dbReference>
<evidence type="ECO:0000256" key="2">
    <source>
        <dbReference type="ARBA" id="ARBA00005025"/>
    </source>
</evidence>
<comment type="pathway">
    <text evidence="2 6">Amino-acid biosynthesis; L-valine biosynthesis; L-valine from pyruvate: step 1/4.</text>
</comment>
<dbReference type="Gene3D" id="3.30.70.260">
    <property type="match status" value="1"/>
</dbReference>
<evidence type="ECO:0000256" key="5">
    <source>
        <dbReference type="ARBA" id="ARBA00023304"/>
    </source>
</evidence>
<dbReference type="Gene3D" id="3.30.70.1150">
    <property type="entry name" value="ACT-like. Chain A, domain 2"/>
    <property type="match status" value="1"/>
</dbReference>
<dbReference type="PANTHER" id="PTHR30239">
    <property type="entry name" value="ACETOLACTATE SYNTHASE SMALL SUBUNIT"/>
    <property type="match status" value="1"/>
</dbReference>
<dbReference type="InterPro" id="IPR027271">
    <property type="entry name" value="Acetolactate_synth/TF_NikR_C"/>
</dbReference>
<dbReference type="InterPro" id="IPR019455">
    <property type="entry name" value="Acetolactate_synth_ssu_C"/>
</dbReference>
<evidence type="ECO:0000256" key="3">
    <source>
        <dbReference type="ARBA" id="ARBA00006341"/>
    </source>
</evidence>
<dbReference type="PANTHER" id="PTHR30239:SF0">
    <property type="entry name" value="ACETOLACTATE SYNTHASE SMALL SUBUNIT 1, CHLOROPLASTIC"/>
    <property type="match status" value="1"/>
</dbReference>
<accession>B3V5P7</accession>
<dbReference type="CDD" id="cd04878">
    <property type="entry name" value="ACT_AHAS"/>
    <property type="match status" value="1"/>
</dbReference>
<dbReference type="PROSITE" id="PS51671">
    <property type="entry name" value="ACT"/>
    <property type="match status" value="1"/>
</dbReference>
<dbReference type="NCBIfam" id="TIGR00119">
    <property type="entry name" value="acolac_sm"/>
    <property type="match status" value="1"/>
</dbReference>
<evidence type="ECO:0000256" key="6">
    <source>
        <dbReference type="RuleBase" id="RU368092"/>
    </source>
</evidence>
<dbReference type="GO" id="GO:1990610">
    <property type="term" value="F:acetolactate synthase regulator activity"/>
    <property type="evidence" value="ECO:0007669"/>
    <property type="project" value="UniProtKB-UniRule"/>
</dbReference>
<organism evidence="8">
    <name type="scientific">uncultured marine crenarchaeote AD1000-325-A12</name>
    <dbReference type="NCBI Taxonomy" id="526639"/>
    <lineage>
        <taxon>Archaea</taxon>
        <taxon>Nitrososphaerota</taxon>
        <taxon>Nitrososphaeria</taxon>
        <taxon>Nitrosopumilales</taxon>
        <taxon>environmental samples</taxon>
    </lineage>
</organism>
<dbReference type="InterPro" id="IPR045865">
    <property type="entry name" value="ACT-like_dom_sf"/>
</dbReference>
<dbReference type="GO" id="GO:0005829">
    <property type="term" value="C:cytosol"/>
    <property type="evidence" value="ECO:0007669"/>
    <property type="project" value="TreeGrafter"/>
</dbReference>
<reference evidence="8" key="1">
    <citation type="journal article" date="2008" name="ISME J.">
        <title>Hindsight in the relative abundance, metabolic potential and genome dynamics of uncultivated marine archaea from comparative metagenomic analyses of bathypelagic plankton of different oceanic regions.</title>
        <authorList>
            <person name="Martin-Cuadrado A.B."/>
            <person name="Rodriguez-Valera F."/>
            <person name="Moreira D."/>
            <person name="Alba J.C."/>
            <person name="Ivars-Martinez E."/>
            <person name="Henn M.R."/>
            <person name="Talla E."/>
            <person name="Lopez-Garcia P."/>
        </authorList>
    </citation>
    <scope>NUCLEOTIDE SEQUENCE</scope>
</reference>
<dbReference type="InterPro" id="IPR039557">
    <property type="entry name" value="AHAS_ACT"/>
</dbReference>
<dbReference type="Pfam" id="PF22629">
    <property type="entry name" value="ACT_AHAS_ss"/>
    <property type="match status" value="1"/>
</dbReference>
<dbReference type="GO" id="GO:0009097">
    <property type="term" value="P:isoleucine biosynthetic process"/>
    <property type="evidence" value="ECO:0007669"/>
    <property type="project" value="UniProtKB-UniRule"/>
</dbReference>
<dbReference type="EMBL" id="EU686620">
    <property type="protein sequence ID" value="ACF09619.1"/>
    <property type="molecule type" value="Genomic_DNA"/>
</dbReference>
<keyword evidence="5 6" id="KW-0100">Branched-chain amino acid biosynthesis</keyword>
<comment type="function">
    <text evidence="6">Catalyzes the conversion of 2 pyruvate molecules into acetolactate in the first common step of the biosynthetic pathway of the branched-amino acids such as leucine, isoleucine, and valine.</text>
</comment>
<dbReference type="GO" id="GO:0009099">
    <property type="term" value="P:L-valine biosynthetic process"/>
    <property type="evidence" value="ECO:0007669"/>
    <property type="project" value="UniProtKB-UniRule"/>
</dbReference>
<evidence type="ECO:0000256" key="4">
    <source>
        <dbReference type="ARBA" id="ARBA00022605"/>
    </source>
</evidence>
<proteinExistence type="inferred from homology"/>
<comment type="similarity">
    <text evidence="3 6">Belongs to the acetolactate synthase small subunit family.</text>
</comment>
<dbReference type="EC" id="2.2.1.6" evidence="6"/>
<evidence type="ECO:0000259" key="7">
    <source>
        <dbReference type="PROSITE" id="PS51671"/>
    </source>
</evidence>
<comment type="subunit">
    <text evidence="6">Dimer of large and small chains.</text>
</comment>
<protein>
    <recommendedName>
        <fullName evidence="6">Acetolactate synthase small subunit</fullName>
        <shortName evidence="6">AHAS</shortName>
        <shortName evidence="6">ALS</shortName>
        <ecNumber evidence="6">2.2.1.6</ecNumber>
    </recommendedName>
    <alternativeName>
        <fullName evidence="6">Acetohydroxy-acid synthase small subunit</fullName>
    </alternativeName>
</protein>
<dbReference type="UniPathway" id="UPA00047">
    <property type="reaction ID" value="UER00055"/>
</dbReference>
<dbReference type="InterPro" id="IPR054480">
    <property type="entry name" value="AHAS_small-like_ACT"/>
</dbReference>
<evidence type="ECO:0000313" key="8">
    <source>
        <dbReference type="EMBL" id="ACF09619.1"/>
    </source>
</evidence>
<reference evidence="8" key="2">
    <citation type="submission" date="2008-05" db="EMBL/GenBank/DDBJ databases">
        <authorList>
            <person name="Martin-Cuadrado A.-B."/>
            <person name="Rodriguez-Valera F."/>
            <person name="Moreira D."/>
            <person name="Alba J.-C."/>
            <person name="Ivars-Martinez E."/>
            <person name="Henn M.R."/>
            <person name="Talla E."/>
            <person name="Lopez-Garcia P."/>
        </authorList>
    </citation>
    <scope>NUCLEOTIDE SEQUENCE</scope>
</reference>
<dbReference type="NCBIfam" id="NF008864">
    <property type="entry name" value="PRK11895.1"/>
    <property type="match status" value="1"/>
</dbReference>